<evidence type="ECO:0000313" key="1">
    <source>
        <dbReference type="EMBL" id="KAK4468951.1"/>
    </source>
</evidence>
<comment type="caution">
    <text evidence="1">The sequence shown here is derived from an EMBL/GenBank/DDBJ whole genome shotgun (WGS) entry which is preliminary data.</text>
</comment>
<keyword evidence="2" id="KW-1185">Reference proteome</keyword>
<organism evidence="1 2">
    <name type="scientific">Schistosoma mekongi</name>
    <name type="common">Parasitic worm</name>
    <dbReference type="NCBI Taxonomy" id="38744"/>
    <lineage>
        <taxon>Eukaryota</taxon>
        <taxon>Metazoa</taxon>
        <taxon>Spiralia</taxon>
        <taxon>Lophotrochozoa</taxon>
        <taxon>Platyhelminthes</taxon>
        <taxon>Trematoda</taxon>
        <taxon>Digenea</taxon>
        <taxon>Strigeidida</taxon>
        <taxon>Schistosomatoidea</taxon>
        <taxon>Schistosomatidae</taxon>
        <taxon>Schistosoma</taxon>
    </lineage>
</organism>
<evidence type="ECO:0000313" key="2">
    <source>
        <dbReference type="Proteomes" id="UP001292079"/>
    </source>
</evidence>
<proteinExistence type="predicted"/>
<sequence length="511" mass="58307">MDKLFYGQNIELFNVWCFIIGDNHNHNNKIIDGGQSADSYALLIPGIYSSSSSLIDATNSNLSITCSIVNVEQTIQCPGDCCNLFNEQFTKKKISLLLHNLKYLFHFCLAYRLNGLSREGIQFKVNALKCQDCTMSELFQHFLLTLLIQSKDINFKSYQYAEDFIQFPLISSENHQFCNLVNSVIDLNDIIPVLQSFNKLNKLKNDSKQTYTFSTSDQCIKCIQSIHCGKFILSSSSSSSSVPTSYLWDVQVCRTLIQLKLPNSPIEQYHHVQKCLTPISSAVIESFTNNYSKSSLCIMGKILWNTIDGCFYLQTAQKDIFPYFHHYNSYNINQKNNVISIPLIFDMITSLDEFQLLCIPANHSVVLLKGVQLIYEEYPVSLISSSNCTDMPHSSTSMSLTSNMYLYAKQIIPFQMNHLSDSIMYNKKEEHLTYSLILIHLGPLLSCHSSSPHTIPTEHSNQLLWSYVFVGKLVKDTTFHIGSSNNNETIDSNLIHLLLTGDLAYRWYYNF</sequence>
<reference evidence="1" key="1">
    <citation type="submission" date="2022-04" db="EMBL/GenBank/DDBJ databases">
        <authorList>
            <person name="Xu L."/>
            <person name="Lv Z."/>
        </authorList>
    </citation>
    <scope>NUCLEOTIDE SEQUENCE</scope>
    <source>
        <strain evidence="1">LV_2022a</strain>
    </source>
</reference>
<accession>A0AAE1Z7C0</accession>
<gene>
    <name evidence="1" type="ORF">MN116_007615</name>
</gene>
<name>A0AAE1Z7C0_SCHME</name>
<protein>
    <submittedName>
        <fullName evidence="1">Uncharacterized protein</fullName>
    </submittedName>
</protein>
<dbReference type="AlphaFoldDB" id="A0AAE1Z7C0"/>
<reference evidence="1" key="2">
    <citation type="journal article" date="2023" name="Infect Dis Poverty">
        <title>Chromosome-scale genome of the human blood fluke Schistosoma mekongi and its implications for public health.</title>
        <authorList>
            <person name="Zhou M."/>
            <person name="Xu L."/>
            <person name="Xu D."/>
            <person name="Chen W."/>
            <person name="Khan J."/>
            <person name="Hu Y."/>
            <person name="Huang H."/>
            <person name="Wei H."/>
            <person name="Zhang Y."/>
            <person name="Chusongsang P."/>
            <person name="Tanasarnprasert K."/>
            <person name="Hu X."/>
            <person name="Limpanont Y."/>
            <person name="Lv Z."/>
        </authorList>
    </citation>
    <scope>NUCLEOTIDE SEQUENCE</scope>
    <source>
        <strain evidence="1">LV_2022a</strain>
    </source>
</reference>
<dbReference type="EMBL" id="JALJAT010000006">
    <property type="protein sequence ID" value="KAK4468951.1"/>
    <property type="molecule type" value="Genomic_DNA"/>
</dbReference>
<dbReference type="Proteomes" id="UP001292079">
    <property type="component" value="Unassembled WGS sequence"/>
</dbReference>